<protein>
    <submittedName>
        <fullName evidence="2">Uncharacterized protein</fullName>
    </submittedName>
</protein>
<keyword evidence="1" id="KW-0175">Coiled coil</keyword>
<feature type="coiled-coil region" evidence="1">
    <location>
        <begin position="686"/>
        <end position="716"/>
    </location>
</feature>
<reference evidence="2 3" key="1">
    <citation type="submission" date="2019-03" db="EMBL/GenBank/DDBJ databases">
        <title>Characterization of a novel Mycoplasma cynos real-time PCR assay.</title>
        <authorList>
            <person name="Tallmadge R.L."/>
            <person name="Mitchell P.K."/>
            <person name="Goodman L."/>
        </authorList>
    </citation>
    <scope>NUCLEOTIDE SEQUENCE [LARGE SCALE GENOMIC DNA]</scope>
    <source>
        <strain evidence="2 3">1642</strain>
    </source>
</reference>
<evidence type="ECO:0000313" key="2">
    <source>
        <dbReference type="EMBL" id="TQC51400.1"/>
    </source>
</evidence>
<accession>A0A507SI62</accession>
<evidence type="ECO:0000256" key="1">
    <source>
        <dbReference type="SAM" id="Coils"/>
    </source>
</evidence>
<proteinExistence type="predicted"/>
<name>A0A507SI62_9BACT</name>
<organism evidence="2 3">
    <name type="scientific">Mycoplasmopsis mucosicanis</name>
    <dbReference type="NCBI Taxonomy" id="458208"/>
    <lineage>
        <taxon>Bacteria</taxon>
        <taxon>Bacillati</taxon>
        <taxon>Mycoplasmatota</taxon>
        <taxon>Mycoplasmoidales</taxon>
        <taxon>Metamycoplasmataceae</taxon>
        <taxon>Mycoplasmopsis</taxon>
    </lineage>
</organism>
<dbReference type="EMBL" id="SMDN01000009">
    <property type="protein sequence ID" value="TQC51400.1"/>
    <property type="molecule type" value="Genomic_DNA"/>
</dbReference>
<gene>
    <name evidence="2" type="ORF">E1I18_02675</name>
</gene>
<dbReference type="AlphaFoldDB" id="A0A507SI62"/>
<feature type="coiled-coil region" evidence="1">
    <location>
        <begin position="916"/>
        <end position="972"/>
    </location>
</feature>
<dbReference type="RefSeq" id="WP_141484059.1">
    <property type="nucleotide sequence ID" value="NZ_SMDN01000009.1"/>
</dbReference>
<evidence type="ECO:0000313" key="3">
    <source>
        <dbReference type="Proteomes" id="UP000320801"/>
    </source>
</evidence>
<sequence length="1001" mass="115634">MKDNQKKNKSLKALLYLTGLPAAALAIVVPLLHSKADIKQNRQDSISTNKLYEALLISENELKNNKRLTPEQRAELESTIKHARQIYDEIIDAHNYDSRSKVSTAIELKNKLYLQIAQFELINAQSDDEFINVANQHDKDFVLEDVKNEYKDLLNKYIDSHTGNGAKKIDKSQFIKSVSDLFEKQNKILFNLELNTDMFIYNKIVTKDFLHIDSKAASMHQIVEFINDQIKSQGISRDAVEVYEELFELKSADLYNDESKNNTINVEKIYSQIQDAKQQVSSLSIEGVEKAKLINELDSLEAFVRKSKGSLDFKVIDQNNKEVSGFKIIEEFINSFWDKTAQYFQDDQKRIEYLKSLIAQAQALIETLPQSLKAQLQSQIEQAQKFIDSKEQKNIFTKVSDFTKEFNSIKIANNVLTSVLNKIAKSNLHADSKKQFSQQLNQIKYTNFFDYVAQINSIEAQINAQSAIKEFFKNKFDELNSQINFSIKYANLLGTSSQDIESLRELQKRIEALNIEEIKRSDLATLFHSSISTVRNINKKELKNVWEKVEIEFKDKSANEILKLKNKFDTFNNKFKQYYSSFSTATRSELSATDKLNNNLNEQFIGGAVAQSLNLWYQAQLANNYTDINEKTLHLQALFDTTFDDDKFKDQENNNDNISSIQLLKKQIEEIRTKGALISNADNLEFSEKLEKLKELSRLQREYEDKLNQIKELDLQRVDADYVFNGYNDNDVAKIYFNKEIRNINRLREEARAALSDPINGNFNLRAIRDELKNALDDFREKLDNKDGESIVALIKSYINNNFANRRKDPSRPTDVEDKLLKAIDKYKGELDKNTRSIKSSTEKSQESQRIQNKMNIVRDAVPAATKFEISLEELIKEHNDSIKSVSNFRDQLNGSGNTAKLSFTPENKTKFETEINNVSKRNTEISGEIEKLQNLIKNELFDSSIHNKSFIQQKEQQIQFLRQELVILNTNLAVQKEFLLMKNNEITDGVLRNSHKICEI</sequence>
<comment type="caution">
    <text evidence="2">The sequence shown here is derived from an EMBL/GenBank/DDBJ whole genome shotgun (WGS) entry which is preliminary data.</text>
</comment>
<dbReference type="Proteomes" id="UP000320801">
    <property type="component" value="Unassembled WGS sequence"/>
</dbReference>
<keyword evidence="3" id="KW-1185">Reference proteome</keyword>
<feature type="coiled-coil region" evidence="1">
    <location>
        <begin position="762"/>
        <end position="789"/>
    </location>
</feature>